<dbReference type="EMBL" id="WNWR01000273">
    <property type="protein sequence ID" value="KAE9985703.1"/>
    <property type="molecule type" value="Genomic_DNA"/>
</dbReference>
<evidence type="ECO:0000313" key="1">
    <source>
        <dbReference type="EMBL" id="KAE9967985.1"/>
    </source>
</evidence>
<dbReference type="Proteomes" id="UP000447873">
    <property type="component" value="Unassembled WGS sequence"/>
</dbReference>
<protein>
    <submittedName>
        <fullName evidence="2">Uncharacterized protein</fullName>
    </submittedName>
</protein>
<comment type="caution">
    <text evidence="2">The sequence shown here is derived from an EMBL/GenBank/DDBJ whole genome shotgun (WGS) entry which is preliminary data.</text>
</comment>
<reference evidence="2 5" key="1">
    <citation type="submission" date="2019-07" db="EMBL/GenBank/DDBJ databases">
        <title>Venturia inaequalis Genome Resource.</title>
        <authorList>
            <person name="Lichtner F.J."/>
        </authorList>
    </citation>
    <scope>NUCLEOTIDE SEQUENCE [LARGE SCALE GENOMIC DNA]</scope>
    <source>
        <strain evidence="3 4">120213</strain>
        <strain evidence="1">Bline_iso_100314</strain>
        <strain evidence="2 5">DMI_063113</strain>
    </source>
</reference>
<evidence type="ECO:0000313" key="2">
    <source>
        <dbReference type="EMBL" id="KAE9985703.1"/>
    </source>
</evidence>
<dbReference type="EMBL" id="WNWQ01000436">
    <property type="protein sequence ID" value="KAE9967985.1"/>
    <property type="molecule type" value="Genomic_DNA"/>
</dbReference>
<dbReference type="OrthoDB" id="3352776at2759"/>
<keyword evidence="5" id="KW-1185">Reference proteome</keyword>
<name>A0A8H3Z777_VENIN</name>
<dbReference type="EMBL" id="WNWS01000022">
    <property type="protein sequence ID" value="KAE9987076.1"/>
    <property type="molecule type" value="Genomic_DNA"/>
</dbReference>
<accession>A0A8H3Z777</accession>
<dbReference type="AlphaFoldDB" id="A0A8H3Z777"/>
<evidence type="ECO:0000313" key="3">
    <source>
        <dbReference type="EMBL" id="KAE9987076.1"/>
    </source>
</evidence>
<evidence type="ECO:0000313" key="4">
    <source>
        <dbReference type="Proteomes" id="UP000447873"/>
    </source>
</evidence>
<dbReference type="Proteomes" id="UP000490939">
    <property type="component" value="Unassembled WGS sequence"/>
</dbReference>
<sequence length="180" mass="20550">MDGFMRNQINSTKERRSDLLRRKSHEFCQALVTSPENPLNLIQRYFIPEGAKITEHGPQWCTDRLPFLAKTFREISGDDSCETYFKLLSDTLKMHMTKYTFPASEAFLVDADAVVEREDGRTRGAVSVVAQAKFESVKTGKSWEEEFIYKLSGFDDVGRIGHWEIWADPLSAWVAVTSCA</sequence>
<proteinExistence type="predicted"/>
<evidence type="ECO:0000313" key="5">
    <source>
        <dbReference type="Proteomes" id="UP000490939"/>
    </source>
</evidence>
<dbReference type="Proteomes" id="UP000433883">
    <property type="component" value="Unassembled WGS sequence"/>
</dbReference>
<gene>
    <name evidence="1" type="ORF">BLS_006079</name>
    <name evidence="2" type="ORF">EG327_004624</name>
    <name evidence="3" type="ORF">EG328_003858</name>
</gene>
<organism evidence="2 5">
    <name type="scientific">Venturia inaequalis</name>
    <name type="common">Apple scab fungus</name>
    <dbReference type="NCBI Taxonomy" id="5025"/>
    <lineage>
        <taxon>Eukaryota</taxon>
        <taxon>Fungi</taxon>
        <taxon>Dikarya</taxon>
        <taxon>Ascomycota</taxon>
        <taxon>Pezizomycotina</taxon>
        <taxon>Dothideomycetes</taxon>
        <taxon>Pleosporomycetidae</taxon>
        <taxon>Venturiales</taxon>
        <taxon>Venturiaceae</taxon>
        <taxon>Venturia</taxon>
    </lineage>
</organism>